<protein>
    <recommendedName>
        <fullName evidence="3">DUF4709 domain-containing protein</fullName>
    </recommendedName>
</protein>
<dbReference type="AlphaFoldDB" id="A0A0L0HG59"/>
<dbReference type="InterPro" id="IPR031651">
    <property type="entry name" value="DUF4709"/>
</dbReference>
<dbReference type="InParanoid" id="A0A0L0HG59"/>
<dbReference type="VEuPathDB" id="FungiDB:SPPG_04363"/>
<feature type="region of interest" description="Disordered" evidence="2">
    <location>
        <begin position="349"/>
        <end position="380"/>
    </location>
</feature>
<reference evidence="4 5" key="1">
    <citation type="submission" date="2009-08" db="EMBL/GenBank/DDBJ databases">
        <title>The Genome Sequence of Spizellomyces punctatus strain DAOM BR117.</title>
        <authorList>
            <consortium name="The Broad Institute Genome Sequencing Platform"/>
            <person name="Russ C."/>
            <person name="Cuomo C."/>
            <person name="Shea T."/>
            <person name="Young S.K."/>
            <person name="Zeng Q."/>
            <person name="Koehrsen M."/>
            <person name="Haas B."/>
            <person name="Borodovsky M."/>
            <person name="Guigo R."/>
            <person name="Alvarado L."/>
            <person name="Berlin A."/>
            <person name="Bochicchio J."/>
            <person name="Borenstein D."/>
            <person name="Chapman S."/>
            <person name="Chen Z."/>
            <person name="Engels R."/>
            <person name="Freedman E."/>
            <person name="Gellesch M."/>
            <person name="Goldberg J."/>
            <person name="Griggs A."/>
            <person name="Gujja S."/>
            <person name="Heiman D."/>
            <person name="Hepburn T."/>
            <person name="Howarth C."/>
            <person name="Jen D."/>
            <person name="Larson L."/>
            <person name="Lewis B."/>
            <person name="Mehta T."/>
            <person name="Park D."/>
            <person name="Pearson M."/>
            <person name="Roberts A."/>
            <person name="Saif S."/>
            <person name="Shenoy N."/>
            <person name="Sisk P."/>
            <person name="Stolte C."/>
            <person name="Sykes S."/>
            <person name="Thomson T."/>
            <person name="Walk T."/>
            <person name="White J."/>
            <person name="Yandava C."/>
            <person name="Burger G."/>
            <person name="Gray M.W."/>
            <person name="Holland P.W.H."/>
            <person name="King N."/>
            <person name="Lang F.B.F."/>
            <person name="Roger A.J."/>
            <person name="Ruiz-Trillo I."/>
            <person name="Lander E."/>
            <person name="Nusbaum C."/>
        </authorList>
    </citation>
    <scope>NUCLEOTIDE SEQUENCE [LARGE SCALE GENOMIC DNA]</scope>
    <source>
        <strain evidence="4 5">DAOM BR117</strain>
    </source>
</reference>
<keyword evidence="5" id="KW-1185">Reference proteome</keyword>
<evidence type="ECO:0000313" key="4">
    <source>
        <dbReference type="EMBL" id="KND00017.1"/>
    </source>
</evidence>
<evidence type="ECO:0000313" key="5">
    <source>
        <dbReference type="Proteomes" id="UP000053201"/>
    </source>
</evidence>
<dbReference type="EMBL" id="KQ257456">
    <property type="protein sequence ID" value="KND00017.1"/>
    <property type="molecule type" value="Genomic_DNA"/>
</dbReference>
<dbReference type="OrthoDB" id="2149345at2759"/>
<feature type="domain" description="DUF4709" evidence="3">
    <location>
        <begin position="95"/>
        <end position="166"/>
    </location>
</feature>
<evidence type="ECO:0000256" key="2">
    <source>
        <dbReference type="SAM" id="MobiDB-lite"/>
    </source>
</evidence>
<sequence>MAPTKKVIQLLANILDLSHPTLQQQSTSKSGIFDQKPQPKPKRPTDLPKIIVPRKRETCSPGALEGVLNSGVEYVRLFRVCRGEQVGEACVGGVKKAEEGVEQLVKEIDQTKQDIQKTFSESVSYCTKDLVTYLHTRLSHLQALHERDLARVRRACRGQLADMVARVVSDAKKHRETANIVLQNRHELQLESIQEHIFDMKRQARRRADVISKLRSQVARAHIALKKHGIYENEVSQNITDDRIRTEDLLTSLQTSLHEKEQTIKSLTERLTELDQQAEKKRSTSANATRKSSRRSSVKQGSGGARRPTQRVYGDHRKSILEKDRKMSVEWKSGVEDGLSSPTLPSVAYQQVHSHPQQPQPQQQQDQQDQQDQQQQQDPPALKETTIALLNSLTTLYETRLEDIQTTHNTTLTTLQTNLTTKIEEYRLACQEAQAALADPIVKGCIRGGLKTVSPFVRGLFPRGVREGFREVGVQCNLDPFSGGGEGSG</sequence>
<gene>
    <name evidence="4" type="ORF">SPPG_04363</name>
</gene>
<evidence type="ECO:0000259" key="3">
    <source>
        <dbReference type="Pfam" id="PF15821"/>
    </source>
</evidence>
<organism evidence="4 5">
    <name type="scientific">Spizellomyces punctatus (strain DAOM BR117)</name>
    <dbReference type="NCBI Taxonomy" id="645134"/>
    <lineage>
        <taxon>Eukaryota</taxon>
        <taxon>Fungi</taxon>
        <taxon>Fungi incertae sedis</taxon>
        <taxon>Chytridiomycota</taxon>
        <taxon>Chytridiomycota incertae sedis</taxon>
        <taxon>Chytridiomycetes</taxon>
        <taxon>Spizellomycetales</taxon>
        <taxon>Spizellomycetaceae</taxon>
        <taxon>Spizellomyces</taxon>
    </lineage>
</organism>
<dbReference type="RefSeq" id="XP_016608056.1">
    <property type="nucleotide sequence ID" value="XM_016752603.1"/>
</dbReference>
<feature type="coiled-coil region" evidence="1">
    <location>
        <begin position="94"/>
        <end position="121"/>
    </location>
</feature>
<dbReference type="GeneID" id="27687815"/>
<feature type="region of interest" description="Disordered" evidence="2">
    <location>
        <begin position="274"/>
        <end position="321"/>
    </location>
</feature>
<feature type="compositionally biased region" description="Low complexity" evidence="2">
    <location>
        <begin position="356"/>
        <end position="380"/>
    </location>
</feature>
<dbReference type="Proteomes" id="UP000053201">
    <property type="component" value="Unassembled WGS sequence"/>
</dbReference>
<feature type="region of interest" description="Disordered" evidence="2">
    <location>
        <begin position="22"/>
        <end position="47"/>
    </location>
</feature>
<dbReference type="Pfam" id="PF15821">
    <property type="entry name" value="DUF4709"/>
    <property type="match status" value="1"/>
</dbReference>
<accession>A0A0L0HG59</accession>
<evidence type="ECO:0000256" key="1">
    <source>
        <dbReference type="SAM" id="Coils"/>
    </source>
</evidence>
<name>A0A0L0HG59_SPIPD</name>
<proteinExistence type="predicted"/>
<keyword evidence="1" id="KW-0175">Coiled coil</keyword>